<dbReference type="GO" id="GO:0009247">
    <property type="term" value="P:glycolipid biosynthetic process"/>
    <property type="evidence" value="ECO:0007669"/>
    <property type="project" value="InterPro"/>
</dbReference>
<keyword evidence="9" id="KW-0325">Glycoprotein</keyword>
<keyword evidence="8" id="KW-0472">Membrane</keyword>
<keyword evidence="7" id="KW-0333">Golgi apparatus</keyword>
<evidence type="ECO:0000256" key="2">
    <source>
        <dbReference type="ARBA" id="ARBA00008124"/>
    </source>
</evidence>
<gene>
    <name evidence="10" type="ORF">EB796_006426</name>
</gene>
<evidence type="ECO:0000256" key="7">
    <source>
        <dbReference type="ARBA" id="ARBA00023034"/>
    </source>
</evidence>
<organism evidence="10 11">
    <name type="scientific">Bugula neritina</name>
    <name type="common">Brown bryozoan</name>
    <name type="synonym">Sertularia neritina</name>
    <dbReference type="NCBI Taxonomy" id="10212"/>
    <lineage>
        <taxon>Eukaryota</taxon>
        <taxon>Metazoa</taxon>
        <taxon>Spiralia</taxon>
        <taxon>Lophotrochozoa</taxon>
        <taxon>Bryozoa</taxon>
        <taxon>Gymnolaemata</taxon>
        <taxon>Cheilostomatida</taxon>
        <taxon>Flustrina</taxon>
        <taxon>Buguloidea</taxon>
        <taxon>Bugulidae</taxon>
        <taxon>Bugula</taxon>
    </lineage>
</organism>
<evidence type="ECO:0008006" key="12">
    <source>
        <dbReference type="Google" id="ProtNLM"/>
    </source>
</evidence>
<dbReference type="GO" id="GO:0000139">
    <property type="term" value="C:Golgi membrane"/>
    <property type="evidence" value="ECO:0007669"/>
    <property type="project" value="UniProtKB-SubCell"/>
</dbReference>
<keyword evidence="6" id="KW-1133">Transmembrane helix</keyword>
<protein>
    <recommendedName>
        <fullName evidence="12">Sulfotransferase family protein</fullName>
    </recommendedName>
</protein>
<dbReference type="InterPro" id="IPR009729">
    <property type="entry name" value="Gal-3-0_sulfotransfrase"/>
</dbReference>
<evidence type="ECO:0000256" key="3">
    <source>
        <dbReference type="ARBA" id="ARBA00022679"/>
    </source>
</evidence>
<keyword evidence="11" id="KW-1185">Reference proteome</keyword>
<dbReference type="PANTHER" id="PTHR14647:SF87">
    <property type="entry name" value="PUTATIVE-RELATED"/>
    <property type="match status" value="1"/>
</dbReference>
<dbReference type="Gene3D" id="3.40.50.300">
    <property type="entry name" value="P-loop containing nucleotide triphosphate hydrolases"/>
    <property type="match status" value="1"/>
</dbReference>
<evidence type="ECO:0000256" key="5">
    <source>
        <dbReference type="ARBA" id="ARBA00022968"/>
    </source>
</evidence>
<keyword evidence="3" id="KW-0808">Transferase</keyword>
<dbReference type="InterPro" id="IPR027417">
    <property type="entry name" value="P-loop_NTPase"/>
</dbReference>
<proteinExistence type="inferred from homology"/>
<evidence type="ECO:0000313" key="10">
    <source>
        <dbReference type="EMBL" id="KAF6035258.1"/>
    </source>
</evidence>
<comment type="similarity">
    <text evidence="2">Belongs to the galactose-3-O-sulfotransferase family.</text>
</comment>
<evidence type="ECO:0000256" key="4">
    <source>
        <dbReference type="ARBA" id="ARBA00022692"/>
    </source>
</evidence>
<evidence type="ECO:0000313" key="11">
    <source>
        <dbReference type="Proteomes" id="UP000593567"/>
    </source>
</evidence>
<dbReference type="AlphaFoldDB" id="A0A7J7KCD2"/>
<comment type="caution">
    <text evidence="10">The sequence shown here is derived from an EMBL/GenBank/DDBJ whole genome shotgun (WGS) entry which is preliminary data.</text>
</comment>
<dbReference type="GO" id="GO:0001733">
    <property type="term" value="F:galactosylceramide sulfotransferase activity"/>
    <property type="evidence" value="ECO:0007669"/>
    <property type="project" value="InterPro"/>
</dbReference>
<keyword evidence="4" id="KW-0812">Transmembrane</keyword>
<evidence type="ECO:0000256" key="9">
    <source>
        <dbReference type="ARBA" id="ARBA00023180"/>
    </source>
</evidence>
<dbReference type="EMBL" id="VXIV02000906">
    <property type="protein sequence ID" value="KAF6035258.1"/>
    <property type="molecule type" value="Genomic_DNA"/>
</dbReference>
<comment type="subcellular location">
    <subcellularLocation>
        <location evidence="1">Golgi apparatus membrane</location>
        <topology evidence="1">Single-pass type II membrane protein</topology>
    </subcellularLocation>
</comment>
<evidence type="ECO:0000256" key="1">
    <source>
        <dbReference type="ARBA" id="ARBA00004323"/>
    </source>
</evidence>
<keyword evidence="5" id="KW-0735">Signal-anchor</keyword>
<dbReference type="PANTHER" id="PTHR14647">
    <property type="entry name" value="GALACTOSE-3-O-SULFOTRANSFERASE"/>
    <property type="match status" value="1"/>
</dbReference>
<accession>A0A7J7KCD2</accession>
<evidence type="ECO:0000256" key="6">
    <source>
        <dbReference type="ARBA" id="ARBA00022989"/>
    </source>
</evidence>
<name>A0A7J7KCD2_BUGNE</name>
<evidence type="ECO:0000256" key="8">
    <source>
        <dbReference type="ARBA" id="ARBA00023136"/>
    </source>
</evidence>
<sequence length="94" mass="10880">MEENGEEVKSFAFIKVPKTGSSTMYTILSRFALDRKLDIITPDRHSYLDLDSPEAKGKTWEIGPKNHSKGDVVMHHAIYKNYLYEKYLKKDINS</sequence>
<reference evidence="10" key="1">
    <citation type="submission" date="2020-06" db="EMBL/GenBank/DDBJ databases">
        <title>Draft genome of Bugula neritina, a colonial animal packing powerful symbionts and potential medicines.</title>
        <authorList>
            <person name="Rayko M."/>
        </authorList>
    </citation>
    <scope>NUCLEOTIDE SEQUENCE [LARGE SCALE GENOMIC DNA]</scope>
    <source>
        <strain evidence="10">Kwan_BN1</strain>
    </source>
</reference>
<dbReference type="Proteomes" id="UP000593567">
    <property type="component" value="Unassembled WGS sequence"/>
</dbReference>